<gene>
    <name evidence="5 10" type="primary">lysA</name>
    <name evidence="10" type="ORF">HF964_08000</name>
</gene>
<evidence type="ECO:0000256" key="6">
    <source>
        <dbReference type="NCBIfam" id="TIGR01048"/>
    </source>
</evidence>
<dbReference type="PANTHER" id="PTHR43727:SF2">
    <property type="entry name" value="GROUP IV DECARBOXYLASE"/>
    <property type="match status" value="1"/>
</dbReference>
<dbReference type="Proteomes" id="UP000549765">
    <property type="component" value="Unassembled WGS sequence"/>
</dbReference>
<proteinExistence type="inferred from homology"/>
<feature type="domain" description="Orn/DAP/Arg decarboxylase 2 N-terminal" evidence="9">
    <location>
        <begin position="38"/>
        <end position="294"/>
    </location>
</feature>
<dbReference type="GO" id="GO:0009089">
    <property type="term" value="P:lysine biosynthetic process via diaminopimelate"/>
    <property type="evidence" value="ECO:0007669"/>
    <property type="project" value="UniProtKB-UniRule"/>
</dbReference>
<dbReference type="Gene3D" id="2.40.37.10">
    <property type="entry name" value="Lyase, Ornithine Decarboxylase, Chain A, domain 1"/>
    <property type="match status" value="1"/>
</dbReference>
<dbReference type="InterPro" id="IPR029066">
    <property type="entry name" value="PLP-binding_barrel"/>
</dbReference>
<keyword evidence="3 5" id="KW-0663">Pyridoxal phosphate</keyword>
<dbReference type="NCBIfam" id="TIGR01048">
    <property type="entry name" value="lysA"/>
    <property type="match status" value="1"/>
</dbReference>
<keyword evidence="5 8" id="KW-0457">Lysine biosynthesis</keyword>
<dbReference type="PANTHER" id="PTHR43727">
    <property type="entry name" value="DIAMINOPIMELATE DECARBOXYLASE"/>
    <property type="match status" value="1"/>
</dbReference>
<dbReference type="AlphaFoldDB" id="A0A7X6N4Z5"/>
<comment type="subunit">
    <text evidence="5">Homodimer.</text>
</comment>
<dbReference type="Pfam" id="PF02784">
    <property type="entry name" value="Orn_Arg_deC_N"/>
    <property type="match status" value="1"/>
</dbReference>
<dbReference type="EMBL" id="JAAXPN010000009">
    <property type="protein sequence ID" value="NKZ24734.1"/>
    <property type="molecule type" value="Genomic_DNA"/>
</dbReference>
<dbReference type="RefSeq" id="WP_168722528.1">
    <property type="nucleotide sequence ID" value="NZ_JAAXPN010000009.1"/>
</dbReference>
<comment type="caution">
    <text evidence="10">The sequence shown here is derived from an EMBL/GenBank/DDBJ whole genome shotgun (WGS) entry which is preliminary data.</text>
</comment>
<evidence type="ECO:0000256" key="2">
    <source>
        <dbReference type="ARBA" id="ARBA00022793"/>
    </source>
</evidence>
<comment type="pathway">
    <text evidence="5 8">Amino-acid biosynthesis; L-lysine biosynthesis via DAP pathway; L-lysine from DL-2,6-diaminopimelate: step 1/1.</text>
</comment>
<dbReference type="GO" id="GO:0030170">
    <property type="term" value="F:pyridoxal phosphate binding"/>
    <property type="evidence" value="ECO:0007669"/>
    <property type="project" value="UniProtKB-UniRule"/>
</dbReference>
<evidence type="ECO:0000256" key="5">
    <source>
        <dbReference type="HAMAP-Rule" id="MF_02120"/>
    </source>
</evidence>
<feature type="binding site" evidence="5">
    <location>
        <position position="246"/>
    </location>
    <ligand>
        <name>pyridoxal 5'-phosphate</name>
        <dbReference type="ChEBI" id="CHEBI:597326"/>
    </ligand>
</feature>
<accession>A0A7X6N4Z5</accession>
<dbReference type="InterPro" id="IPR009006">
    <property type="entry name" value="Ala_racemase/Decarboxylase_C"/>
</dbReference>
<dbReference type="SUPFAM" id="SSF50621">
    <property type="entry name" value="Alanine racemase C-terminal domain-like"/>
    <property type="match status" value="1"/>
</dbReference>
<dbReference type="CDD" id="cd06828">
    <property type="entry name" value="PLPDE_III_DapDC"/>
    <property type="match status" value="1"/>
</dbReference>
<name>A0A7X6N4Z5_9LACO</name>
<feature type="binding site" evidence="5">
    <location>
        <position position="388"/>
    </location>
    <ligand>
        <name>substrate</name>
    </ligand>
</feature>
<dbReference type="GO" id="GO:0008836">
    <property type="term" value="F:diaminopimelate decarboxylase activity"/>
    <property type="evidence" value="ECO:0007669"/>
    <property type="project" value="UniProtKB-UniRule"/>
</dbReference>
<feature type="modified residue" description="N6-(pyridoxal phosphate)lysine" evidence="5 7">
    <location>
        <position position="64"/>
    </location>
</feature>
<evidence type="ECO:0000259" key="9">
    <source>
        <dbReference type="Pfam" id="PF02784"/>
    </source>
</evidence>
<protein>
    <recommendedName>
        <fullName evidence="5 6">Diaminopimelate decarboxylase</fullName>
        <shortName evidence="5">DAP decarboxylase</shortName>
        <shortName evidence="5">DAPDC</shortName>
        <ecNumber evidence="5 6">4.1.1.20</ecNumber>
    </recommendedName>
</protein>
<dbReference type="EC" id="4.1.1.20" evidence="5 6"/>
<comment type="similarity">
    <text evidence="5">Belongs to the Orn/Lys/Arg decarboxylase class-II family. LysA subfamily.</text>
</comment>
<evidence type="ECO:0000256" key="3">
    <source>
        <dbReference type="ARBA" id="ARBA00022898"/>
    </source>
</evidence>
<dbReference type="FunFam" id="3.20.20.10:FF:000003">
    <property type="entry name" value="Diaminopimelate decarboxylase"/>
    <property type="match status" value="1"/>
</dbReference>
<evidence type="ECO:0000256" key="7">
    <source>
        <dbReference type="PIRSR" id="PIRSR600183-50"/>
    </source>
</evidence>
<evidence type="ECO:0000313" key="11">
    <source>
        <dbReference type="Proteomes" id="UP000549765"/>
    </source>
</evidence>
<dbReference type="Gene3D" id="3.20.20.10">
    <property type="entry name" value="Alanine racemase"/>
    <property type="match status" value="1"/>
</dbReference>
<keyword evidence="2 5" id="KW-0210">Decarboxylase</keyword>
<feature type="active site" description="Proton donor" evidence="7">
    <location>
        <position position="359"/>
    </location>
</feature>
<keyword evidence="4 5" id="KW-0456">Lyase</keyword>
<dbReference type="InterPro" id="IPR002986">
    <property type="entry name" value="DAP_deCOOHase_LysA"/>
</dbReference>
<keyword evidence="11" id="KW-1185">Reference proteome</keyword>
<feature type="binding site" evidence="5">
    <location>
        <position position="360"/>
    </location>
    <ligand>
        <name>substrate</name>
    </ligand>
</feature>
<dbReference type="UniPathway" id="UPA00034">
    <property type="reaction ID" value="UER00027"/>
</dbReference>
<evidence type="ECO:0000256" key="4">
    <source>
        <dbReference type="ARBA" id="ARBA00023239"/>
    </source>
</evidence>
<evidence type="ECO:0000256" key="1">
    <source>
        <dbReference type="ARBA" id="ARBA00001933"/>
    </source>
</evidence>
<dbReference type="InterPro" id="IPR000183">
    <property type="entry name" value="Orn/DAP/Arg_de-COase"/>
</dbReference>
<dbReference type="InterPro" id="IPR022644">
    <property type="entry name" value="De-COase2_N"/>
</dbReference>
<dbReference type="SUPFAM" id="SSF51419">
    <property type="entry name" value="PLP-binding barrel"/>
    <property type="match status" value="1"/>
</dbReference>
<feature type="binding site" evidence="5">
    <location>
        <position position="291"/>
    </location>
    <ligand>
        <name>substrate</name>
    </ligand>
</feature>
<feature type="binding site" evidence="5">
    <location>
        <position position="332"/>
    </location>
    <ligand>
        <name>substrate</name>
    </ligand>
</feature>
<reference evidence="10 11" key="1">
    <citation type="submission" date="2020-04" db="EMBL/GenBank/DDBJ databases">
        <title>MicrobeNet Type strains.</title>
        <authorList>
            <person name="Nicholson A.C."/>
        </authorList>
    </citation>
    <scope>NUCLEOTIDE SEQUENCE [LARGE SCALE GENOMIC DNA]</scope>
    <source>
        <strain evidence="10 11">CCUG 61472</strain>
    </source>
</reference>
<dbReference type="PRINTS" id="PR01179">
    <property type="entry name" value="ODADCRBXLASE"/>
</dbReference>
<organism evidence="10 11">
    <name type="scientific">Periweissella fabalis</name>
    <dbReference type="NCBI Taxonomy" id="1070421"/>
    <lineage>
        <taxon>Bacteria</taxon>
        <taxon>Bacillati</taxon>
        <taxon>Bacillota</taxon>
        <taxon>Bacilli</taxon>
        <taxon>Lactobacillales</taxon>
        <taxon>Lactobacillaceae</taxon>
        <taxon>Periweissella</taxon>
    </lineage>
</organism>
<evidence type="ECO:0000313" key="10">
    <source>
        <dbReference type="EMBL" id="NKZ24734.1"/>
    </source>
</evidence>
<comment type="catalytic activity">
    <reaction evidence="5 8">
        <text>meso-2,6-diaminopimelate + H(+) = L-lysine + CO2</text>
        <dbReference type="Rhea" id="RHEA:15101"/>
        <dbReference type="ChEBI" id="CHEBI:15378"/>
        <dbReference type="ChEBI" id="CHEBI:16526"/>
        <dbReference type="ChEBI" id="CHEBI:32551"/>
        <dbReference type="ChEBI" id="CHEBI:57791"/>
        <dbReference type="EC" id="4.1.1.20"/>
    </reaction>
</comment>
<comment type="cofactor">
    <cofactor evidence="1 5 7 8">
        <name>pyridoxal 5'-phosphate</name>
        <dbReference type="ChEBI" id="CHEBI:597326"/>
    </cofactor>
</comment>
<comment type="function">
    <text evidence="5">Specifically catalyzes the decarboxylation of meso-diaminopimelate (meso-DAP) to L-lysine.</text>
</comment>
<evidence type="ECO:0000256" key="8">
    <source>
        <dbReference type="RuleBase" id="RU003738"/>
    </source>
</evidence>
<keyword evidence="5" id="KW-0028">Amino-acid biosynthesis</keyword>
<feature type="binding site" evidence="5">
    <location>
        <position position="388"/>
    </location>
    <ligand>
        <name>pyridoxal 5'-phosphate</name>
        <dbReference type="ChEBI" id="CHEBI:597326"/>
    </ligand>
</feature>
<feature type="binding site" evidence="5">
    <location>
        <begin position="288"/>
        <end position="291"/>
    </location>
    <ligand>
        <name>pyridoxal 5'-phosphate</name>
        <dbReference type="ChEBI" id="CHEBI:597326"/>
    </ligand>
</feature>
<sequence length="432" mass="46884">MQADYTINTAGHLSIGGCDALALAQEFKTPLVVYDVSKIRQTFQDLHATFEAAQIDYVISYASKAFATIAMYQVAKQEHAHIDVVSGGELFTAMQANFPMANISFHGNNKSYEELTMAVDQEVGMIVVDNFTEIKMLQEILRNHATTANILLRITPGISAHTHEYIQTGQADSKFGFDLASGQAAEALQIVLADEHFKVCGIHAHIGSQIFESTGFVEEAKILVATLANWQAEYGFNAQVLNLGGGFGIRYTQDDEPKAPQDMLITVINAVKAAVASAQIKMPAIWIEPGRAVVGPAGYSLYRVGTRKDVPGIEAYITVDGGMGDNIRPALYQAEYEAVLAKNPQAPTTQTARLAGKYCESGDILIEHQALPDVEQGDVIAMLATGAYGYSMASNYNRNGRPAVVFAENGIAKVVVRRETYQDLVALDVSYE</sequence>
<feature type="binding site" evidence="5">
    <location>
        <position position="328"/>
    </location>
    <ligand>
        <name>substrate</name>
    </ligand>
</feature>
<dbReference type="HAMAP" id="MF_02120">
    <property type="entry name" value="LysA"/>
    <property type="match status" value="1"/>
</dbReference>
<dbReference type="PRINTS" id="PR01181">
    <property type="entry name" value="DAPDCRBXLASE"/>
</dbReference>